<evidence type="ECO:0008006" key="4">
    <source>
        <dbReference type="Google" id="ProtNLM"/>
    </source>
</evidence>
<proteinExistence type="predicted"/>
<feature type="transmembrane region" description="Helical" evidence="1">
    <location>
        <begin position="64"/>
        <end position="94"/>
    </location>
</feature>
<name>A0A7J0F533_9ERIC</name>
<dbReference type="Proteomes" id="UP000585474">
    <property type="component" value="Unassembled WGS sequence"/>
</dbReference>
<evidence type="ECO:0000313" key="2">
    <source>
        <dbReference type="EMBL" id="GFY93815.1"/>
    </source>
</evidence>
<dbReference type="PANTHER" id="PTHR31133:SF12">
    <property type="entry name" value="MEMBRANE PROTEIN"/>
    <property type="match status" value="1"/>
</dbReference>
<gene>
    <name evidence="2" type="ORF">Acr_09g0002610</name>
</gene>
<evidence type="ECO:0000313" key="3">
    <source>
        <dbReference type="Proteomes" id="UP000585474"/>
    </source>
</evidence>
<keyword evidence="1" id="KW-0472">Membrane</keyword>
<dbReference type="OrthoDB" id="1054248at2759"/>
<keyword evidence="3" id="KW-1185">Reference proteome</keyword>
<keyword evidence="1" id="KW-1133">Transmembrane helix</keyword>
<protein>
    <recommendedName>
        <fullName evidence="4">Transmembrane protein</fullName>
    </recommendedName>
</protein>
<feature type="transmembrane region" description="Helical" evidence="1">
    <location>
        <begin position="165"/>
        <end position="198"/>
    </location>
</feature>
<dbReference type="EMBL" id="BJWL01000009">
    <property type="protein sequence ID" value="GFY93815.1"/>
    <property type="molecule type" value="Genomic_DNA"/>
</dbReference>
<sequence length="430" mass="48259">MWGFAFCSALCLGALKSFLVGPIAGLILIIGNVGVILGLFPLHVAWTVYTLVKTNRFDAPLKVAFFFALPALFGIWLGLSIAGSVLVGVGYGFFTPWVSAFEAFRHENEFKKFFHCVVDGTWGTIKGSCTVVEDFLDMCYHSYPLYLKELRESPVSNELQPLRFIHVPGCIIVGLMGLLVEIPLYTAIAIVKSPYMLFKGWHRLIHDLISREGPFLETACIPIAGLTILMWPLFVVGSIVTAVFLELLHRIIWISHSIPGTVFRKWSCLSDSNEPPAMLMPDISSSRSVRDAIQEVKMVQTVLYSIKAGSDGLLLLDNFEINNLNRPQDRLLDWFFQPVMVLKEQIKAWESGSLVPQDALRAAQIEGIGRRMMGMVRSVSKLPTYRRRFRQIVKALIIYHMEKEGSNRSIYLRSVASVEVVQENLQSASP</sequence>
<reference evidence="2 3" key="1">
    <citation type="submission" date="2019-07" db="EMBL/GenBank/DDBJ databases">
        <title>De Novo Assembly of kiwifruit Actinidia rufa.</title>
        <authorList>
            <person name="Sugita-Konishi S."/>
            <person name="Sato K."/>
            <person name="Mori E."/>
            <person name="Abe Y."/>
            <person name="Kisaki G."/>
            <person name="Hamano K."/>
            <person name="Suezawa K."/>
            <person name="Otani M."/>
            <person name="Fukuda T."/>
            <person name="Manabe T."/>
            <person name="Gomi K."/>
            <person name="Tabuchi M."/>
            <person name="Akimitsu K."/>
            <person name="Kataoka I."/>
        </authorList>
    </citation>
    <scope>NUCLEOTIDE SEQUENCE [LARGE SCALE GENOMIC DNA]</scope>
    <source>
        <strain evidence="3">cv. Fuchu</strain>
    </source>
</reference>
<dbReference type="PANTHER" id="PTHR31133">
    <property type="entry name" value="MEMBRANE PROTEIN"/>
    <property type="match status" value="1"/>
</dbReference>
<feature type="transmembrane region" description="Helical" evidence="1">
    <location>
        <begin position="29"/>
        <end position="52"/>
    </location>
</feature>
<evidence type="ECO:0000256" key="1">
    <source>
        <dbReference type="SAM" id="Phobius"/>
    </source>
</evidence>
<comment type="caution">
    <text evidence="2">The sequence shown here is derived from an EMBL/GenBank/DDBJ whole genome shotgun (WGS) entry which is preliminary data.</text>
</comment>
<accession>A0A7J0F533</accession>
<dbReference type="AlphaFoldDB" id="A0A7J0F533"/>
<feature type="transmembrane region" description="Helical" evidence="1">
    <location>
        <begin position="219"/>
        <end position="245"/>
    </location>
</feature>
<organism evidence="2 3">
    <name type="scientific">Actinidia rufa</name>
    <dbReference type="NCBI Taxonomy" id="165716"/>
    <lineage>
        <taxon>Eukaryota</taxon>
        <taxon>Viridiplantae</taxon>
        <taxon>Streptophyta</taxon>
        <taxon>Embryophyta</taxon>
        <taxon>Tracheophyta</taxon>
        <taxon>Spermatophyta</taxon>
        <taxon>Magnoliopsida</taxon>
        <taxon>eudicotyledons</taxon>
        <taxon>Gunneridae</taxon>
        <taxon>Pentapetalae</taxon>
        <taxon>asterids</taxon>
        <taxon>Ericales</taxon>
        <taxon>Actinidiaceae</taxon>
        <taxon>Actinidia</taxon>
    </lineage>
</organism>
<keyword evidence="1" id="KW-0812">Transmembrane</keyword>
<dbReference type="InterPro" id="IPR040229">
    <property type="entry name" value="At3g27390-like"/>
</dbReference>